<keyword evidence="1" id="KW-0812">Transmembrane</keyword>
<organism evidence="2 3">
    <name type="scientific">Psychroserpens ponticola</name>
    <dbReference type="NCBI Taxonomy" id="2932268"/>
    <lineage>
        <taxon>Bacteria</taxon>
        <taxon>Pseudomonadati</taxon>
        <taxon>Bacteroidota</taxon>
        <taxon>Flavobacteriia</taxon>
        <taxon>Flavobacteriales</taxon>
        <taxon>Flavobacteriaceae</taxon>
        <taxon>Psychroserpens</taxon>
    </lineage>
</organism>
<accession>A0ABY7RUH4</accession>
<keyword evidence="1" id="KW-0472">Membrane</keyword>
<feature type="transmembrane region" description="Helical" evidence="1">
    <location>
        <begin position="176"/>
        <end position="198"/>
    </location>
</feature>
<feature type="transmembrane region" description="Helical" evidence="1">
    <location>
        <begin position="131"/>
        <end position="164"/>
    </location>
</feature>
<dbReference type="RefSeq" id="WP_249996061.1">
    <property type="nucleotide sequence ID" value="NZ_CP116221.1"/>
</dbReference>
<feature type="transmembrane region" description="Helical" evidence="1">
    <location>
        <begin position="210"/>
        <end position="228"/>
    </location>
</feature>
<evidence type="ECO:0000313" key="3">
    <source>
        <dbReference type="Proteomes" id="UP001202717"/>
    </source>
</evidence>
<reference evidence="2 3" key="1">
    <citation type="submission" date="2023-01" db="EMBL/GenBank/DDBJ databases">
        <title>Psychroserpens ponticola sp. nov., isolated from seawater.</title>
        <authorList>
            <person name="Kristyanto S."/>
            <person name="Jung J."/>
            <person name="Kim J.M."/>
            <person name="Jeon C.O."/>
        </authorList>
    </citation>
    <scope>NUCLEOTIDE SEQUENCE [LARGE SCALE GENOMIC DNA]</scope>
    <source>
        <strain evidence="2 3">MSW6</strain>
    </source>
</reference>
<gene>
    <name evidence="2" type="ORF">MUN68_011860</name>
</gene>
<feature type="transmembrane region" description="Helical" evidence="1">
    <location>
        <begin position="21"/>
        <end position="43"/>
    </location>
</feature>
<evidence type="ECO:0000256" key="1">
    <source>
        <dbReference type="SAM" id="Phobius"/>
    </source>
</evidence>
<feature type="transmembrane region" description="Helical" evidence="1">
    <location>
        <begin position="240"/>
        <end position="261"/>
    </location>
</feature>
<dbReference type="EMBL" id="CP116221">
    <property type="protein sequence ID" value="WCO00762.1"/>
    <property type="molecule type" value="Genomic_DNA"/>
</dbReference>
<protein>
    <recommendedName>
        <fullName evidence="4">DUF4153 domain-containing protein</fullName>
    </recommendedName>
</protein>
<sequence>MSSDYKNPAFKKLLQRLQEESWQLELIISGFAIFGLITAIGPIKEAVSIAESKQQLVLTIILGIALVSCSILIFNLLLHVVLRGLWIGTLGLRYVSGDIDYDSLNYSEKFTKYLKKRVGSFDKYVATLENYCSIIFAVSFLLIFYVLALTFTIITIVLIIAKIIENDNLPETFRTVIGIILILFFLFGMVLTFIDFITQGWLKKKKWISKIYFPIYWVFSFITLSFLYRPLVYNFLDNKFGRRLSFVLLPVYLSILILTSFKYKPSNYFDGVNQSSEISASRLNYMDQLSDSEHIDEFAISSKVITTPYLNVFFELTDNVEDNIFNFKSDLKPVNDKRGLRSGIIFTDNNTNWSSIRNQQNKYLEALNQVYSVKIDSTDYDGEFILSENKHKDLGFETFVSIKDLEEGKHLLKVIRRRIKDGDTVKHSVCKIPFWHFKE</sequence>
<name>A0ABY7RUH4_9FLAO</name>
<dbReference type="Proteomes" id="UP001202717">
    <property type="component" value="Chromosome"/>
</dbReference>
<keyword evidence="3" id="KW-1185">Reference proteome</keyword>
<feature type="transmembrane region" description="Helical" evidence="1">
    <location>
        <begin position="55"/>
        <end position="78"/>
    </location>
</feature>
<keyword evidence="1" id="KW-1133">Transmembrane helix</keyword>
<proteinExistence type="predicted"/>
<evidence type="ECO:0008006" key="4">
    <source>
        <dbReference type="Google" id="ProtNLM"/>
    </source>
</evidence>
<evidence type="ECO:0000313" key="2">
    <source>
        <dbReference type="EMBL" id="WCO00762.1"/>
    </source>
</evidence>